<organism evidence="3">
    <name type="scientific">Streptomyces sp. F12</name>
    <dbReference type="NCBI Taxonomy" id="1436084"/>
    <lineage>
        <taxon>Bacteria</taxon>
        <taxon>Bacillati</taxon>
        <taxon>Actinomycetota</taxon>
        <taxon>Actinomycetes</taxon>
        <taxon>Kitasatosporales</taxon>
        <taxon>Streptomycetaceae</taxon>
        <taxon>Streptomyces</taxon>
    </lineage>
</organism>
<keyword evidence="3" id="KW-0614">Plasmid</keyword>
<dbReference type="CDD" id="cd16428">
    <property type="entry name" value="TcpC_C"/>
    <property type="match status" value="1"/>
</dbReference>
<evidence type="ECO:0008006" key="4">
    <source>
        <dbReference type="Google" id="ProtNLM"/>
    </source>
</evidence>
<dbReference type="AlphaFoldDB" id="V9Z7T1"/>
<keyword evidence="2" id="KW-1133">Transmembrane helix</keyword>
<reference evidence="3" key="1">
    <citation type="submission" date="2013-09" db="EMBL/GenBank/DDBJ databases">
        <title>Complete nucleotide sequence of Streptomyces linear plasmid pFRL6.</title>
        <authorList>
            <person name="Chen Z."/>
            <person name="Fang P."/>
            <person name="Qin Z."/>
        </authorList>
    </citation>
    <scope>NUCLEOTIDE SEQUENCE</scope>
    <source>
        <plasmid evidence="3">pFRL6</plasmid>
    </source>
</reference>
<sequence>MSRWRRLLNLPEKEKEGGGELAEALAGHARKKLGEREIPETSDTAGKAPAIQTAGWTEEDEPSGHIVARRTGRVVLWLVIGLAALTGVKTWIAPSQPQAPTTTSDPQAQAARDDVPEAEAAQVAARFARSYLTWSEDDPKARESELARDLPKGADPKAGWDGQGTQLVAQTIPGKITQTSPHHARVVVDARISTTTGSGTKTRTVSTWRALEVPVAESGGRVLVTGQPALVGLPEAVTYTEPAAPDTDADLSSSTRSTVEAFLTAWAAGTADQTAAPGADIAPLGAGITLAGLDSWAVQAGSGDKRTGMAVVGWKTGGATLQQTYRITLTRVSASGASRWQVWSVTAQ</sequence>
<feature type="region of interest" description="Disordered" evidence="1">
    <location>
        <begin position="138"/>
        <end position="162"/>
    </location>
</feature>
<feature type="region of interest" description="Disordered" evidence="1">
    <location>
        <begin position="96"/>
        <end position="118"/>
    </location>
</feature>
<keyword evidence="2" id="KW-0472">Membrane</keyword>
<protein>
    <recommendedName>
        <fullName evidence="4">Conjugative transposon protein TcpC</fullName>
    </recommendedName>
</protein>
<feature type="compositionally biased region" description="Basic and acidic residues" evidence="1">
    <location>
        <begin position="138"/>
        <end position="155"/>
    </location>
</feature>
<dbReference type="RefSeq" id="WP_024127442.1">
    <property type="nucleotide sequence ID" value="NC_023286.1"/>
</dbReference>
<feature type="region of interest" description="Disordered" evidence="1">
    <location>
        <begin position="1"/>
        <end position="64"/>
    </location>
</feature>
<dbReference type="InterPro" id="IPR035628">
    <property type="entry name" value="TcpC_C"/>
</dbReference>
<keyword evidence="2" id="KW-0812">Transmembrane</keyword>
<gene>
    <name evidence="3" type="ORF">pFRL6_91</name>
</gene>
<feature type="compositionally biased region" description="Polar residues" evidence="1">
    <location>
        <begin position="96"/>
        <end position="107"/>
    </location>
</feature>
<dbReference type="Pfam" id="PF12642">
    <property type="entry name" value="TpcC"/>
    <property type="match status" value="1"/>
</dbReference>
<evidence type="ECO:0000313" key="3">
    <source>
        <dbReference type="EMBL" id="AHE40178.1"/>
    </source>
</evidence>
<dbReference type="EMBL" id="KF602051">
    <property type="protein sequence ID" value="AHE40178.1"/>
    <property type="molecule type" value="Genomic_DNA"/>
</dbReference>
<proteinExistence type="predicted"/>
<feature type="transmembrane region" description="Helical" evidence="2">
    <location>
        <begin position="74"/>
        <end position="92"/>
    </location>
</feature>
<name>V9Z7T1_9ACTN</name>
<evidence type="ECO:0000256" key="1">
    <source>
        <dbReference type="SAM" id="MobiDB-lite"/>
    </source>
</evidence>
<dbReference type="InterPro" id="IPR024735">
    <property type="entry name" value="TcpC"/>
</dbReference>
<geneLocation type="plasmid" evidence="3">
    <name>pFRL6</name>
</geneLocation>
<dbReference type="Gene3D" id="3.10.450.540">
    <property type="match status" value="2"/>
</dbReference>
<evidence type="ECO:0000256" key="2">
    <source>
        <dbReference type="SAM" id="Phobius"/>
    </source>
</evidence>
<dbReference type="CDD" id="cd16386">
    <property type="entry name" value="TcpC_N"/>
    <property type="match status" value="1"/>
</dbReference>
<accession>V9Z7T1</accession>